<feature type="compositionally biased region" description="Gly residues" evidence="3">
    <location>
        <begin position="1"/>
        <end position="11"/>
    </location>
</feature>
<feature type="compositionally biased region" description="Pro residues" evidence="3">
    <location>
        <begin position="12"/>
        <end position="21"/>
    </location>
</feature>
<dbReference type="InterPro" id="IPR016181">
    <property type="entry name" value="Acyl_CoA_acyltransferase"/>
</dbReference>
<gene>
    <name evidence="5" type="ORF">AB0E61_26890</name>
</gene>
<keyword evidence="6" id="KW-1185">Reference proteome</keyword>
<feature type="domain" description="N-acetyltransferase" evidence="4">
    <location>
        <begin position="75"/>
        <end position="221"/>
    </location>
</feature>
<protein>
    <submittedName>
        <fullName evidence="5">GNAT family N-acetyltransferase</fullName>
    </submittedName>
</protein>
<evidence type="ECO:0000313" key="5">
    <source>
        <dbReference type="EMBL" id="MEU3713709.1"/>
    </source>
</evidence>
<dbReference type="EMBL" id="JBEZVI010000029">
    <property type="protein sequence ID" value="MEU3713709.1"/>
    <property type="molecule type" value="Genomic_DNA"/>
</dbReference>
<dbReference type="CDD" id="cd04301">
    <property type="entry name" value="NAT_SF"/>
    <property type="match status" value="1"/>
</dbReference>
<organism evidence="5 6">
    <name type="scientific">Streptomyces catenulae</name>
    <dbReference type="NCBI Taxonomy" id="66875"/>
    <lineage>
        <taxon>Bacteria</taxon>
        <taxon>Bacillati</taxon>
        <taxon>Actinomycetota</taxon>
        <taxon>Actinomycetes</taxon>
        <taxon>Kitasatosporales</taxon>
        <taxon>Streptomycetaceae</taxon>
        <taxon>Streptomyces</taxon>
    </lineage>
</organism>
<dbReference type="Proteomes" id="UP001550853">
    <property type="component" value="Unassembled WGS sequence"/>
</dbReference>
<dbReference type="InterPro" id="IPR000182">
    <property type="entry name" value="GNAT_dom"/>
</dbReference>
<comment type="caution">
    <text evidence="5">The sequence shown here is derived from an EMBL/GenBank/DDBJ whole genome shotgun (WGS) entry which is preliminary data.</text>
</comment>
<proteinExistence type="predicted"/>
<dbReference type="SUPFAM" id="SSF55729">
    <property type="entry name" value="Acyl-CoA N-acyltransferases (Nat)"/>
    <property type="match status" value="1"/>
</dbReference>
<evidence type="ECO:0000256" key="1">
    <source>
        <dbReference type="ARBA" id="ARBA00022679"/>
    </source>
</evidence>
<evidence type="ECO:0000256" key="3">
    <source>
        <dbReference type="SAM" id="MobiDB-lite"/>
    </source>
</evidence>
<name>A0ABV2Z6S0_9ACTN</name>
<keyword evidence="2" id="KW-0012">Acyltransferase</keyword>
<dbReference type="RefSeq" id="WP_051739760.1">
    <property type="nucleotide sequence ID" value="NZ_JBEZVI010000029.1"/>
</dbReference>
<feature type="region of interest" description="Disordered" evidence="3">
    <location>
        <begin position="1"/>
        <end position="31"/>
    </location>
</feature>
<dbReference type="InterPro" id="IPR050680">
    <property type="entry name" value="YpeA/RimI_acetyltransf"/>
</dbReference>
<dbReference type="PANTHER" id="PTHR43420">
    <property type="entry name" value="ACETYLTRANSFERASE"/>
    <property type="match status" value="1"/>
</dbReference>
<dbReference type="PROSITE" id="PS51186">
    <property type="entry name" value="GNAT"/>
    <property type="match status" value="1"/>
</dbReference>
<evidence type="ECO:0000313" key="6">
    <source>
        <dbReference type="Proteomes" id="UP001550853"/>
    </source>
</evidence>
<dbReference type="Gene3D" id="3.40.630.30">
    <property type="match status" value="1"/>
</dbReference>
<sequence>MPNGGGPGPQGSGPPPRPAPEGPSGSTAGHRAAVHALGPGRPEDAATLARMQFAAWLETYPGAAPGIDEQWIREHRGELLTEEGAAGWRAFLGQVSDRPRSAFCQVARAPEGALTAVLCGLREAAEPTAGTAAHPLPPGPPPEIVTLGPMYVLRRAQGLGIGSRLMDAFLAWAGEVPIRLWVTASNEGAIRFYRRHGFTPTGECHLWRDRLPNIRMVRDGGG</sequence>
<dbReference type="Pfam" id="PF00583">
    <property type="entry name" value="Acetyltransf_1"/>
    <property type="match status" value="1"/>
</dbReference>
<evidence type="ECO:0000256" key="2">
    <source>
        <dbReference type="ARBA" id="ARBA00023315"/>
    </source>
</evidence>
<keyword evidence="1" id="KW-0808">Transferase</keyword>
<evidence type="ECO:0000259" key="4">
    <source>
        <dbReference type="PROSITE" id="PS51186"/>
    </source>
</evidence>
<accession>A0ABV2Z6S0</accession>
<reference evidence="5 6" key="1">
    <citation type="submission" date="2024-06" db="EMBL/GenBank/DDBJ databases">
        <title>The Natural Products Discovery Center: Release of the First 8490 Sequenced Strains for Exploring Actinobacteria Biosynthetic Diversity.</title>
        <authorList>
            <person name="Kalkreuter E."/>
            <person name="Kautsar S.A."/>
            <person name="Yang D."/>
            <person name="Bader C.D."/>
            <person name="Teijaro C.N."/>
            <person name="Fluegel L."/>
            <person name="Davis C.M."/>
            <person name="Simpson J.R."/>
            <person name="Lauterbach L."/>
            <person name="Steele A.D."/>
            <person name="Gui C."/>
            <person name="Meng S."/>
            <person name="Li G."/>
            <person name="Viehrig K."/>
            <person name="Ye F."/>
            <person name="Su P."/>
            <person name="Kiefer A.F."/>
            <person name="Nichols A."/>
            <person name="Cepeda A.J."/>
            <person name="Yan W."/>
            <person name="Fan B."/>
            <person name="Jiang Y."/>
            <person name="Adhikari A."/>
            <person name="Zheng C.-J."/>
            <person name="Schuster L."/>
            <person name="Cowan T.M."/>
            <person name="Smanski M.J."/>
            <person name="Chevrette M.G."/>
            <person name="De Carvalho L.P.S."/>
            <person name="Shen B."/>
        </authorList>
    </citation>
    <scope>NUCLEOTIDE SEQUENCE [LARGE SCALE GENOMIC DNA]</scope>
    <source>
        <strain evidence="5 6">NPDC033039</strain>
    </source>
</reference>